<name>A0A8H9GX69_9ACTN</name>
<dbReference type="PANTHER" id="PTHR36302:SF1">
    <property type="entry name" value="COPPER CHAPERONE PCU(A)C"/>
    <property type="match status" value="1"/>
</dbReference>
<sequence length="114" mass="11709">MSAAFATLVNTTGEAVTVVAASTPVSSSVELHEVVGDGGTTTMRRKQGGFVIPAGGRHVLQPGGDHIMLIGVRTAVEPGVEVPFTLTLKDGRTVSFIAVAKDFAGANESYASHE</sequence>
<dbReference type="Gene3D" id="2.60.40.1890">
    <property type="entry name" value="PCu(A)C copper chaperone"/>
    <property type="match status" value="1"/>
</dbReference>
<dbReference type="Proteomes" id="UP000653480">
    <property type="component" value="Unassembled WGS sequence"/>
</dbReference>
<dbReference type="InterPro" id="IPR036182">
    <property type="entry name" value="PCuAC_sf"/>
</dbReference>
<organism evidence="1 2">
    <name type="scientific">Microbispora bryophytorum</name>
    <dbReference type="NCBI Taxonomy" id="1460882"/>
    <lineage>
        <taxon>Bacteria</taxon>
        <taxon>Bacillati</taxon>
        <taxon>Actinomycetota</taxon>
        <taxon>Actinomycetes</taxon>
        <taxon>Streptosporangiales</taxon>
        <taxon>Streptosporangiaceae</taxon>
        <taxon>Microbispora</taxon>
    </lineage>
</organism>
<evidence type="ECO:0000313" key="1">
    <source>
        <dbReference type="EMBL" id="GGO06308.1"/>
    </source>
</evidence>
<evidence type="ECO:0008006" key="3">
    <source>
        <dbReference type="Google" id="ProtNLM"/>
    </source>
</evidence>
<dbReference type="AlphaFoldDB" id="A0A8H9GX69"/>
<reference evidence="1" key="1">
    <citation type="journal article" date="2014" name="Int. J. Syst. Evol. Microbiol.">
        <title>Complete genome sequence of Corynebacterium casei LMG S-19264T (=DSM 44701T), isolated from a smear-ripened cheese.</title>
        <authorList>
            <consortium name="US DOE Joint Genome Institute (JGI-PGF)"/>
            <person name="Walter F."/>
            <person name="Albersmeier A."/>
            <person name="Kalinowski J."/>
            <person name="Ruckert C."/>
        </authorList>
    </citation>
    <scope>NUCLEOTIDE SEQUENCE</scope>
    <source>
        <strain evidence="1">CGMCC 4.7138</strain>
    </source>
</reference>
<dbReference type="Pfam" id="PF04314">
    <property type="entry name" value="PCuAC"/>
    <property type="match status" value="1"/>
</dbReference>
<dbReference type="InterPro" id="IPR007410">
    <property type="entry name" value="LpqE-like"/>
</dbReference>
<keyword evidence="2" id="KW-1185">Reference proteome</keyword>
<protein>
    <recommendedName>
        <fullName evidence="3">Copper chaperone PCu(A)C</fullName>
    </recommendedName>
</protein>
<dbReference type="PANTHER" id="PTHR36302">
    <property type="entry name" value="BLR7088 PROTEIN"/>
    <property type="match status" value="1"/>
</dbReference>
<reference evidence="1" key="2">
    <citation type="submission" date="2020-09" db="EMBL/GenBank/DDBJ databases">
        <authorList>
            <person name="Sun Q."/>
            <person name="Zhou Y."/>
        </authorList>
    </citation>
    <scope>NUCLEOTIDE SEQUENCE</scope>
    <source>
        <strain evidence="1">CGMCC 4.7138</strain>
    </source>
</reference>
<comment type="caution">
    <text evidence="1">The sequence shown here is derived from an EMBL/GenBank/DDBJ whole genome shotgun (WGS) entry which is preliminary data.</text>
</comment>
<accession>A0A8H9GX69</accession>
<dbReference type="InterPro" id="IPR058248">
    <property type="entry name" value="Lxx211020-like"/>
</dbReference>
<dbReference type="EMBL" id="BMMN01000003">
    <property type="protein sequence ID" value="GGO06308.1"/>
    <property type="molecule type" value="Genomic_DNA"/>
</dbReference>
<evidence type="ECO:0000313" key="2">
    <source>
        <dbReference type="Proteomes" id="UP000653480"/>
    </source>
</evidence>
<proteinExistence type="predicted"/>
<dbReference type="SUPFAM" id="SSF110087">
    <property type="entry name" value="DR1885-like metal-binding protein"/>
    <property type="match status" value="1"/>
</dbReference>
<gene>
    <name evidence="1" type="ORF">GCM10011574_18910</name>
</gene>